<evidence type="ECO:0000313" key="4">
    <source>
        <dbReference type="EMBL" id="KAF5310676.1"/>
    </source>
</evidence>
<proteinExistence type="inferred from homology"/>
<comment type="caution">
    <text evidence="4">The sequence shown here is derived from an EMBL/GenBank/DDBJ whole genome shotgun (WGS) entry which is preliminary data.</text>
</comment>
<evidence type="ECO:0000256" key="2">
    <source>
        <dbReference type="ARBA" id="ARBA00023445"/>
    </source>
</evidence>
<protein>
    <recommendedName>
        <fullName evidence="3">NAD-dependent epimerase/dehydratase domain-containing protein</fullName>
    </recommendedName>
</protein>
<dbReference type="Pfam" id="PF01370">
    <property type="entry name" value="Epimerase"/>
    <property type="match status" value="3"/>
</dbReference>
<feature type="domain" description="NAD-dependent epimerase/dehydratase" evidence="3">
    <location>
        <begin position="685"/>
        <end position="925"/>
    </location>
</feature>
<dbReference type="Proteomes" id="UP000567179">
    <property type="component" value="Unassembled WGS sequence"/>
</dbReference>
<sequence length="1050" mass="113039">MSRQLVLVTGITGFIAGHVTERLIERGYRVRGTVRSTKYQQLSKQTIPGLEFTEVNDLATDDLTQALKGVSVVMHVAAPLPGKADAAGSIKTAVEGTLNVIRQAEKAGITKIVVTSTFGNMFPPSLETAYSGVKLTDSDWGVTTKEEVIANAANPFYVYFGSKNLAERALWDFVAQHPHLDVTSINPGFVYGPYAKILPAPGSQGELGSNIFNWMLLNGSFPPAGMAPPWVVDVRDIAKAHVAAIKLPRFSPANTKRFLVNGSNFEWSEAAEAVRKAVPEITTLPAASAYGGIPGPAAILDSSRAKKELQLGEFIPPAQTFIDTLKDLNRLRSEWAAKSQQLVLVTGITGFIAGHVTERLIEQGYRVRGTVRSTKYQKLSQQNIPGLEFTEVNDLATDDLTEALKGVSVVMHVAAPLPGKADAAGSIKTAVDGTLNVVRQAEKAGITKIVVTSTFGNMFPPSLETAYSGVTLTDSDWGVTTKEQVIANAANPFYVYFGSKNLAERALWDFVAKHPHLDVTSINPGFVYGPYAKILPAPGSDGELGSNVFNWMLLNGSYPPAGMAPPWVVDVRDIAKAHVAAIKLAPYSPANTKRFLVNGSNFEWSEAAEAVRKAVPEITTLPAASAYGGIPGPAAILDSSRAKKELSLDDFIPPAQTFIDTLKDLNRLRSEWAAKAAEKSSPQLVLVTGITGFIAGHVTERLIEQGYRVRGTVRSTKYQKLSKEKIAGLEFTEVNDLATDDLTEALKGVSVVMHVAAPLPGKADAAGSIKTAVDGTLNVVRQAEKAGITKVVVTSTFGNMFPPSLETAYSGVKLTDSDWGVTTKEEVIANAANPFYVYFGSKNLAERALWDFVAEHPHLDVASINPGFVYGPYAKILPAPGSDSELGSNVFNWMLLNGSYPPAAMAPPWVVDVRDIAKAHVAAIKLAPYSPANTKRFLVNGSNFEWSEAAEAVRKAVPEIKTLPEASAYGGIPGPAAILDSSRAKKELGLDDFIPPAQTFIDTLKDLNRLRSEWAANAPAKLSEEPKQPVKKFSKLRAKIRQIFVRKLRV</sequence>
<dbReference type="EMBL" id="JAACJJ010000057">
    <property type="protein sequence ID" value="KAF5310676.1"/>
    <property type="molecule type" value="Genomic_DNA"/>
</dbReference>
<evidence type="ECO:0000259" key="3">
    <source>
        <dbReference type="Pfam" id="PF01370"/>
    </source>
</evidence>
<evidence type="ECO:0000313" key="5">
    <source>
        <dbReference type="Proteomes" id="UP000567179"/>
    </source>
</evidence>
<feature type="domain" description="NAD-dependent epimerase/dehydratase" evidence="3">
    <location>
        <begin position="6"/>
        <end position="250"/>
    </location>
</feature>
<dbReference type="SUPFAM" id="SSF51735">
    <property type="entry name" value="NAD(P)-binding Rossmann-fold domains"/>
    <property type="match status" value="3"/>
</dbReference>
<reference evidence="4 5" key="1">
    <citation type="journal article" date="2020" name="ISME J.">
        <title>Uncovering the hidden diversity of litter-decomposition mechanisms in mushroom-forming fungi.</title>
        <authorList>
            <person name="Floudas D."/>
            <person name="Bentzer J."/>
            <person name="Ahren D."/>
            <person name="Johansson T."/>
            <person name="Persson P."/>
            <person name="Tunlid A."/>
        </authorList>
    </citation>
    <scope>NUCLEOTIDE SEQUENCE [LARGE SCALE GENOMIC DNA]</scope>
    <source>
        <strain evidence="4 5">CBS 101986</strain>
    </source>
</reference>
<organism evidence="4 5">
    <name type="scientific">Psilocybe cf. subviscida</name>
    <dbReference type="NCBI Taxonomy" id="2480587"/>
    <lineage>
        <taxon>Eukaryota</taxon>
        <taxon>Fungi</taxon>
        <taxon>Dikarya</taxon>
        <taxon>Basidiomycota</taxon>
        <taxon>Agaricomycotina</taxon>
        <taxon>Agaricomycetes</taxon>
        <taxon>Agaricomycetidae</taxon>
        <taxon>Agaricales</taxon>
        <taxon>Agaricineae</taxon>
        <taxon>Strophariaceae</taxon>
        <taxon>Psilocybe</taxon>
    </lineage>
</organism>
<dbReference type="PANTHER" id="PTHR10366:SF564">
    <property type="entry name" value="STEROL-4-ALPHA-CARBOXYLATE 3-DEHYDROGENASE, DECARBOXYLATING"/>
    <property type="match status" value="1"/>
</dbReference>
<keyword evidence="1" id="KW-0560">Oxidoreductase</keyword>
<comment type="similarity">
    <text evidence="2">Belongs to the NAD(P)-dependent epimerase/dehydratase family. Dihydroflavonol-4-reductase subfamily.</text>
</comment>
<gene>
    <name evidence="4" type="ORF">D9619_007930</name>
</gene>
<dbReference type="InterPro" id="IPR001509">
    <property type="entry name" value="Epimerase_deHydtase"/>
</dbReference>
<keyword evidence="5" id="KW-1185">Reference proteome</keyword>
<dbReference type="GO" id="GO:0016616">
    <property type="term" value="F:oxidoreductase activity, acting on the CH-OH group of donors, NAD or NADP as acceptor"/>
    <property type="evidence" value="ECO:0007669"/>
    <property type="project" value="TreeGrafter"/>
</dbReference>
<dbReference type="InterPro" id="IPR036291">
    <property type="entry name" value="NAD(P)-bd_dom_sf"/>
</dbReference>
<evidence type="ECO:0000256" key="1">
    <source>
        <dbReference type="ARBA" id="ARBA00023002"/>
    </source>
</evidence>
<accession>A0A8H5ESF2</accession>
<feature type="domain" description="NAD-dependent epimerase/dehydratase" evidence="3">
    <location>
        <begin position="343"/>
        <end position="583"/>
    </location>
</feature>
<dbReference type="AlphaFoldDB" id="A0A8H5ESF2"/>
<dbReference type="OrthoDB" id="2735536at2759"/>
<dbReference type="PANTHER" id="PTHR10366">
    <property type="entry name" value="NAD DEPENDENT EPIMERASE/DEHYDRATASE"/>
    <property type="match status" value="1"/>
</dbReference>
<dbReference type="Gene3D" id="3.40.50.720">
    <property type="entry name" value="NAD(P)-binding Rossmann-like Domain"/>
    <property type="match status" value="3"/>
</dbReference>
<dbReference type="InterPro" id="IPR050425">
    <property type="entry name" value="NAD(P)_dehydrat-like"/>
</dbReference>
<name>A0A8H5ESF2_9AGAR</name>